<evidence type="ECO:0000256" key="1">
    <source>
        <dbReference type="ARBA" id="ARBA00022679"/>
    </source>
</evidence>
<dbReference type="InterPro" id="IPR003329">
    <property type="entry name" value="Cytidylyl_trans"/>
</dbReference>
<dbReference type="GO" id="GO:0008690">
    <property type="term" value="F:3-deoxy-manno-octulosonate cytidylyltransferase activity"/>
    <property type="evidence" value="ECO:0007669"/>
    <property type="project" value="TreeGrafter"/>
</dbReference>
<proteinExistence type="predicted"/>
<dbReference type="SUPFAM" id="SSF53448">
    <property type="entry name" value="Nucleotide-diphospho-sugar transferases"/>
    <property type="match status" value="1"/>
</dbReference>
<evidence type="ECO:0008006" key="5">
    <source>
        <dbReference type="Google" id="ProtNLM"/>
    </source>
</evidence>
<evidence type="ECO:0000313" key="3">
    <source>
        <dbReference type="EMBL" id="CAK0783297.1"/>
    </source>
</evidence>
<dbReference type="PANTHER" id="PTHR42866:SF2">
    <property type="entry name" value="3-DEOXY-MANNO-OCTULOSONATE CYTIDYLYLTRANSFERASE, MITOCHONDRIAL"/>
    <property type="match status" value="1"/>
</dbReference>
<evidence type="ECO:0000256" key="2">
    <source>
        <dbReference type="ARBA" id="ARBA00022695"/>
    </source>
</evidence>
<keyword evidence="1" id="KW-0808">Transferase</keyword>
<dbReference type="PANTHER" id="PTHR42866">
    <property type="entry name" value="3-DEOXY-MANNO-OCTULOSONATE CYTIDYLYLTRANSFERASE"/>
    <property type="match status" value="1"/>
</dbReference>
<keyword evidence="4" id="KW-1185">Reference proteome</keyword>
<comment type="caution">
    <text evidence="3">The sequence shown here is derived from an EMBL/GenBank/DDBJ whole genome shotgun (WGS) entry which is preliminary data.</text>
</comment>
<reference evidence="3 4" key="1">
    <citation type="submission" date="2023-10" db="EMBL/GenBank/DDBJ databases">
        <authorList>
            <person name="Maclean D."/>
            <person name="Macfadyen A."/>
        </authorList>
    </citation>
    <scope>NUCLEOTIDE SEQUENCE [LARGE SCALE GENOMIC DNA]</scope>
</reference>
<dbReference type="GO" id="GO:0005829">
    <property type="term" value="C:cytosol"/>
    <property type="evidence" value="ECO:0007669"/>
    <property type="project" value="TreeGrafter"/>
</dbReference>
<dbReference type="AlphaFoldDB" id="A0AAV1IAR8"/>
<name>A0AAV1IAR8_9CHLO</name>
<sequence length="192" mass="21479">MHASAGTERCHEAVTKMPGSYDIVINIQGDEPLIDPHVIDDVVKALQDSPDSVYSTACTPMAHEDVDTRVRVKCILDSAGYAMYFSRGVLPQNKDGQVRPYPSPFQDRPYLLHLGLACFDRGFLARYCQMPPTPLMLMEDLEQLKVLENGYKIKVIVVEHEAHGVDEPEDVQKIEEKMRKLGLPSRAAALVN</sequence>
<accession>A0AAV1IAR8</accession>
<gene>
    <name evidence="3" type="ORF">CVIRNUC_006496</name>
</gene>
<evidence type="ECO:0000313" key="4">
    <source>
        <dbReference type="Proteomes" id="UP001314263"/>
    </source>
</evidence>
<dbReference type="Pfam" id="PF02348">
    <property type="entry name" value="CTP_transf_3"/>
    <property type="match status" value="1"/>
</dbReference>
<dbReference type="InterPro" id="IPR029044">
    <property type="entry name" value="Nucleotide-diphossugar_trans"/>
</dbReference>
<dbReference type="EMBL" id="CAUYUE010000008">
    <property type="protein sequence ID" value="CAK0783297.1"/>
    <property type="molecule type" value="Genomic_DNA"/>
</dbReference>
<organism evidence="3 4">
    <name type="scientific">Coccomyxa viridis</name>
    <dbReference type="NCBI Taxonomy" id="1274662"/>
    <lineage>
        <taxon>Eukaryota</taxon>
        <taxon>Viridiplantae</taxon>
        <taxon>Chlorophyta</taxon>
        <taxon>core chlorophytes</taxon>
        <taxon>Trebouxiophyceae</taxon>
        <taxon>Trebouxiophyceae incertae sedis</taxon>
        <taxon>Coccomyxaceae</taxon>
        <taxon>Coccomyxa</taxon>
    </lineage>
</organism>
<protein>
    <recommendedName>
        <fullName evidence="5">3-deoxy-manno-octulosonate cytidylyltransferase</fullName>
    </recommendedName>
</protein>
<keyword evidence="2" id="KW-0548">Nucleotidyltransferase</keyword>
<dbReference type="Gene3D" id="3.90.550.10">
    <property type="entry name" value="Spore Coat Polysaccharide Biosynthesis Protein SpsA, Chain A"/>
    <property type="match status" value="1"/>
</dbReference>
<dbReference type="Proteomes" id="UP001314263">
    <property type="component" value="Unassembled WGS sequence"/>
</dbReference>